<name>A0A0C2TV20_AMAMK</name>
<evidence type="ECO:0000313" key="2">
    <source>
        <dbReference type="EMBL" id="KIL71164.1"/>
    </source>
</evidence>
<protein>
    <submittedName>
        <fullName evidence="2">Uncharacterized protein</fullName>
    </submittedName>
</protein>
<keyword evidence="1" id="KW-0732">Signal</keyword>
<accession>A0A0C2TV20</accession>
<keyword evidence="3" id="KW-1185">Reference proteome</keyword>
<evidence type="ECO:0000256" key="1">
    <source>
        <dbReference type="SAM" id="SignalP"/>
    </source>
</evidence>
<sequence length="50" mass="5606">MVRVFVVVVVLLAYLYTVVSALPIPEHSEARNNIDVAASRIEPPFLRPSR</sequence>
<dbReference type="HOGENOM" id="CLU_3124645_0_0_1"/>
<feature type="signal peptide" evidence="1">
    <location>
        <begin position="1"/>
        <end position="21"/>
    </location>
</feature>
<dbReference type="InParanoid" id="A0A0C2TV20"/>
<feature type="chain" id="PRO_5002156201" evidence="1">
    <location>
        <begin position="22"/>
        <end position="50"/>
    </location>
</feature>
<dbReference type="AlphaFoldDB" id="A0A0C2TV20"/>
<gene>
    <name evidence="2" type="ORF">M378DRAFT_6015</name>
</gene>
<organism evidence="2 3">
    <name type="scientific">Amanita muscaria (strain Koide BX008)</name>
    <dbReference type="NCBI Taxonomy" id="946122"/>
    <lineage>
        <taxon>Eukaryota</taxon>
        <taxon>Fungi</taxon>
        <taxon>Dikarya</taxon>
        <taxon>Basidiomycota</taxon>
        <taxon>Agaricomycotina</taxon>
        <taxon>Agaricomycetes</taxon>
        <taxon>Agaricomycetidae</taxon>
        <taxon>Agaricales</taxon>
        <taxon>Pluteineae</taxon>
        <taxon>Amanitaceae</taxon>
        <taxon>Amanita</taxon>
    </lineage>
</organism>
<reference evidence="2 3" key="1">
    <citation type="submission" date="2014-04" db="EMBL/GenBank/DDBJ databases">
        <title>Evolutionary Origins and Diversification of the Mycorrhizal Mutualists.</title>
        <authorList>
            <consortium name="DOE Joint Genome Institute"/>
            <consortium name="Mycorrhizal Genomics Consortium"/>
            <person name="Kohler A."/>
            <person name="Kuo A."/>
            <person name="Nagy L.G."/>
            <person name="Floudas D."/>
            <person name="Copeland A."/>
            <person name="Barry K.W."/>
            <person name="Cichocki N."/>
            <person name="Veneault-Fourrey C."/>
            <person name="LaButti K."/>
            <person name="Lindquist E.A."/>
            <person name="Lipzen A."/>
            <person name="Lundell T."/>
            <person name="Morin E."/>
            <person name="Murat C."/>
            <person name="Riley R."/>
            <person name="Ohm R."/>
            <person name="Sun H."/>
            <person name="Tunlid A."/>
            <person name="Henrissat B."/>
            <person name="Grigoriev I.V."/>
            <person name="Hibbett D.S."/>
            <person name="Martin F."/>
        </authorList>
    </citation>
    <scope>NUCLEOTIDE SEQUENCE [LARGE SCALE GENOMIC DNA]</scope>
    <source>
        <strain evidence="2 3">Koide BX008</strain>
    </source>
</reference>
<dbReference type="EMBL" id="KN818222">
    <property type="protein sequence ID" value="KIL71164.1"/>
    <property type="molecule type" value="Genomic_DNA"/>
</dbReference>
<proteinExistence type="predicted"/>
<evidence type="ECO:0000313" key="3">
    <source>
        <dbReference type="Proteomes" id="UP000054549"/>
    </source>
</evidence>
<dbReference type="Proteomes" id="UP000054549">
    <property type="component" value="Unassembled WGS sequence"/>
</dbReference>